<dbReference type="PANTHER" id="PTHR11573:SF6">
    <property type="entry name" value="RIBONUCLEOSIDE-DIPHOSPHATE REDUCTASE LARGE SUBUNIT"/>
    <property type="match status" value="1"/>
</dbReference>
<dbReference type="GO" id="GO:0005971">
    <property type="term" value="C:ribonucleoside-diphosphate reductase complex"/>
    <property type="evidence" value="ECO:0007669"/>
    <property type="project" value="TreeGrafter"/>
</dbReference>
<dbReference type="InterPro" id="IPR013346">
    <property type="entry name" value="NrdE_NrdA_C"/>
</dbReference>
<keyword evidence="5 9" id="KW-0067">ATP-binding</keyword>
<dbReference type="PROSITE" id="PS51161">
    <property type="entry name" value="ATP_CONE"/>
    <property type="match status" value="1"/>
</dbReference>
<dbReference type="InterPro" id="IPR000788">
    <property type="entry name" value="RNR_lg_C"/>
</dbReference>
<evidence type="ECO:0000256" key="3">
    <source>
        <dbReference type="ARBA" id="ARBA00022533"/>
    </source>
</evidence>
<evidence type="ECO:0000256" key="6">
    <source>
        <dbReference type="ARBA" id="ARBA00023002"/>
    </source>
</evidence>
<dbReference type="Proteomes" id="UP000762676">
    <property type="component" value="Unassembled WGS sequence"/>
</dbReference>
<dbReference type="PANTHER" id="PTHR11573">
    <property type="entry name" value="RIBONUCLEOSIDE-DIPHOSPHATE REDUCTASE LARGE CHAIN"/>
    <property type="match status" value="1"/>
</dbReference>
<keyword evidence="6 10" id="KW-0560">Oxidoreductase</keyword>
<dbReference type="InterPro" id="IPR005144">
    <property type="entry name" value="ATP-cone_dom"/>
</dbReference>
<evidence type="ECO:0000259" key="11">
    <source>
        <dbReference type="PROSITE" id="PS51161"/>
    </source>
</evidence>
<dbReference type="SUPFAM" id="SSF51998">
    <property type="entry name" value="PFL-like glycyl radical enzymes"/>
    <property type="match status" value="1"/>
</dbReference>
<evidence type="ECO:0000256" key="7">
    <source>
        <dbReference type="ARBA" id="ARBA00023116"/>
    </source>
</evidence>
<gene>
    <name evidence="12" type="ORF">ElyMa_002556600</name>
</gene>
<evidence type="ECO:0000256" key="8">
    <source>
        <dbReference type="ARBA" id="ARBA00024942"/>
    </source>
</evidence>
<dbReference type="FunFam" id="3.20.70.20:FF:000010">
    <property type="entry name" value="Ribonucleoside-diphosphate reductase"/>
    <property type="match status" value="1"/>
</dbReference>
<keyword evidence="13" id="KW-1185">Reference proteome</keyword>
<evidence type="ECO:0000313" key="12">
    <source>
        <dbReference type="EMBL" id="GFR90002.1"/>
    </source>
</evidence>
<evidence type="ECO:0000256" key="10">
    <source>
        <dbReference type="RuleBase" id="RU003410"/>
    </source>
</evidence>
<dbReference type="InterPro" id="IPR013509">
    <property type="entry name" value="RNR_lsu_N"/>
</dbReference>
<dbReference type="Pfam" id="PF00317">
    <property type="entry name" value="Ribonuc_red_lgN"/>
    <property type="match status" value="1"/>
</dbReference>
<comment type="catalytic activity">
    <reaction evidence="10">
        <text>a 2'-deoxyribonucleoside 5'-diphosphate + [thioredoxin]-disulfide + H2O = a ribonucleoside 5'-diphosphate + [thioredoxin]-dithiol</text>
        <dbReference type="Rhea" id="RHEA:23252"/>
        <dbReference type="Rhea" id="RHEA-COMP:10698"/>
        <dbReference type="Rhea" id="RHEA-COMP:10700"/>
        <dbReference type="ChEBI" id="CHEBI:15377"/>
        <dbReference type="ChEBI" id="CHEBI:29950"/>
        <dbReference type="ChEBI" id="CHEBI:50058"/>
        <dbReference type="ChEBI" id="CHEBI:57930"/>
        <dbReference type="ChEBI" id="CHEBI:73316"/>
        <dbReference type="EC" id="1.17.4.1"/>
    </reaction>
</comment>
<evidence type="ECO:0000256" key="2">
    <source>
        <dbReference type="ARBA" id="ARBA00011771"/>
    </source>
</evidence>
<keyword evidence="4 9" id="KW-0547">Nucleotide-binding</keyword>
<evidence type="ECO:0000256" key="1">
    <source>
        <dbReference type="ARBA" id="ARBA00010406"/>
    </source>
</evidence>
<reference evidence="12 13" key="1">
    <citation type="journal article" date="2021" name="Elife">
        <title>Chloroplast acquisition without the gene transfer in kleptoplastic sea slugs, Plakobranchus ocellatus.</title>
        <authorList>
            <person name="Maeda T."/>
            <person name="Takahashi S."/>
            <person name="Yoshida T."/>
            <person name="Shimamura S."/>
            <person name="Takaki Y."/>
            <person name="Nagai Y."/>
            <person name="Toyoda A."/>
            <person name="Suzuki Y."/>
            <person name="Arimoto A."/>
            <person name="Ishii H."/>
            <person name="Satoh N."/>
            <person name="Nishiyama T."/>
            <person name="Hasebe M."/>
            <person name="Maruyama T."/>
            <person name="Minagawa J."/>
            <person name="Obokata J."/>
            <person name="Shigenobu S."/>
        </authorList>
    </citation>
    <scope>NUCLEOTIDE SEQUENCE [LARGE SCALE GENOMIC DNA]</scope>
</reference>
<accession>A0AAV4GX46</accession>
<dbReference type="GO" id="GO:0004748">
    <property type="term" value="F:ribonucleoside-diphosphate reductase activity, thioredoxin disulfide as acceptor"/>
    <property type="evidence" value="ECO:0007669"/>
    <property type="project" value="UniProtKB-EC"/>
</dbReference>
<name>A0AAV4GX46_9GAST</name>
<dbReference type="PROSITE" id="PS00089">
    <property type="entry name" value="RIBORED_LARGE"/>
    <property type="match status" value="1"/>
</dbReference>
<evidence type="ECO:0000313" key="13">
    <source>
        <dbReference type="Proteomes" id="UP000762676"/>
    </source>
</evidence>
<dbReference type="EC" id="1.17.4.1" evidence="10"/>
<evidence type="ECO:0000256" key="9">
    <source>
        <dbReference type="PROSITE-ProRule" id="PRU00492"/>
    </source>
</evidence>
<proteinExistence type="inferred from homology"/>
<keyword evidence="7 10" id="KW-0215">Deoxyribonucleotide synthesis</keyword>
<dbReference type="GO" id="GO:0005524">
    <property type="term" value="F:ATP binding"/>
    <property type="evidence" value="ECO:0007669"/>
    <property type="project" value="UniProtKB-UniRule"/>
</dbReference>
<dbReference type="EMBL" id="BMAT01005257">
    <property type="protein sequence ID" value="GFR90002.1"/>
    <property type="molecule type" value="Genomic_DNA"/>
</dbReference>
<dbReference type="SUPFAM" id="SSF48168">
    <property type="entry name" value="R1 subunit of ribonucleotide reductase, N-terminal domain"/>
    <property type="match status" value="1"/>
</dbReference>
<comment type="similarity">
    <text evidence="1 10">Belongs to the ribonucleoside diphosphate reductase large chain family.</text>
</comment>
<comment type="subunit">
    <text evidence="2">Heterodimer of a large and a small subunit.</text>
</comment>
<dbReference type="Gene3D" id="3.20.70.20">
    <property type="match status" value="1"/>
</dbReference>
<dbReference type="Pfam" id="PF02867">
    <property type="entry name" value="Ribonuc_red_lgC"/>
    <property type="match status" value="1"/>
</dbReference>
<dbReference type="InterPro" id="IPR008926">
    <property type="entry name" value="RNR_R1-su_N"/>
</dbReference>
<dbReference type="InterPro" id="IPR039718">
    <property type="entry name" value="Rrm1"/>
</dbReference>
<dbReference type="PRINTS" id="PR01183">
    <property type="entry name" value="RIBORDTASEM1"/>
</dbReference>
<feature type="domain" description="ATP-cone" evidence="11">
    <location>
        <begin position="1"/>
        <end position="91"/>
    </location>
</feature>
<dbReference type="Pfam" id="PF03477">
    <property type="entry name" value="ATP-cone"/>
    <property type="match status" value="1"/>
</dbReference>
<dbReference type="NCBIfam" id="TIGR02506">
    <property type="entry name" value="NrdE_NrdA"/>
    <property type="match status" value="1"/>
</dbReference>
<dbReference type="AlphaFoldDB" id="A0AAV4GX46"/>
<dbReference type="GO" id="GO:0009263">
    <property type="term" value="P:deoxyribonucleotide biosynthetic process"/>
    <property type="evidence" value="ECO:0007669"/>
    <property type="project" value="UniProtKB-KW"/>
</dbReference>
<keyword evidence="3" id="KW-0021">Allosteric enzyme</keyword>
<organism evidence="12 13">
    <name type="scientific">Elysia marginata</name>
    <dbReference type="NCBI Taxonomy" id="1093978"/>
    <lineage>
        <taxon>Eukaryota</taxon>
        <taxon>Metazoa</taxon>
        <taxon>Spiralia</taxon>
        <taxon>Lophotrochozoa</taxon>
        <taxon>Mollusca</taxon>
        <taxon>Gastropoda</taxon>
        <taxon>Heterobranchia</taxon>
        <taxon>Euthyneura</taxon>
        <taxon>Panpulmonata</taxon>
        <taxon>Sacoglossa</taxon>
        <taxon>Placobranchoidea</taxon>
        <taxon>Plakobranchidae</taxon>
        <taxon>Elysia</taxon>
    </lineage>
</organism>
<evidence type="ECO:0000256" key="5">
    <source>
        <dbReference type="ARBA" id="ARBA00022840"/>
    </source>
</evidence>
<dbReference type="CDD" id="cd01679">
    <property type="entry name" value="RNR_I"/>
    <property type="match status" value="1"/>
</dbReference>
<comment type="caution">
    <text evidence="12">The sequence shown here is derived from an EMBL/GenBank/DDBJ whole genome shotgun (WGS) entry which is preliminary data.</text>
</comment>
<sequence>MFVTKRDGRKEPVKFDKITARIRNLCYGFDSHVDFTRVAMRVIEGIYDDVSTSELDTLAAEIAATMTTIHPDYAKLAARISVSNLHKNTDKSFSKTMKRLYEYNNPITGKKSPLLSKEVYRVIEKNADRLDSTIIYDRDFGYDYFGFKTLERSYLMKIDGKIVERPQHMLMRVSLGIHPDDMDSALETYELMSKKYFTHATPTLFNSGTPKPQLSSCFLLSMKEDSIDGIYDTLKQTAKISQSAGGIGISIHNIRATGSYISGTNGTSNGVVPMLRVFNDTARYVDQGGGKRKGSFAIYLEPWHADIFDFLELKKNHGKEEMRARDLFYALWIPDLFMKQVEKDGRWTLMCPRECPGLYETHGEEFEKLYMKYESQDKGRRTVKAREVWEKIVESQIETGTPYMLYKDHINRKSNQKNLGTIRSSNLCTEIMEYTSPDEVAVCNLASIALPKFLKNNAFDHKELFRITKRVTKNLNKVIDLNYYPVEEAKKSNMRHRPIGLGVQGLADVFILLRMPFTSNEAKKLNQEIFETLYYAALTTSVELAKEEGAYKTYKGSPISKGVFQYNMWGVKDEELSGRWDWRKLREDIKKNGVRNSLLIAPMPTASTSQILGNNECFEPYTSNIYTRRVLSGEFIVVNKHLLNDLIDLNLWDDDMKNEIVAANGSIQHIEQIPKEIREIYKTVWELSMKDIIDMARDRGYFIDQSQSLNLFMQNADFSKVSSMHFYAWKSGLKTGMYYLRTKSAVDAIKFTLQKKPITQKQQEEKVEGIAVNDYKIMIQNAKENGSEDCEMCGS</sequence>
<evidence type="ECO:0000256" key="4">
    <source>
        <dbReference type="ARBA" id="ARBA00022741"/>
    </source>
</evidence>
<comment type="function">
    <text evidence="8 10">Provides the precursors necessary for DNA synthesis. Catalyzes the biosynthesis of deoxyribonucleotides from the corresponding ribonucleotides.</text>
</comment>
<protein>
    <recommendedName>
        <fullName evidence="10">Ribonucleoside-diphosphate reductase</fullName>
        <ecNumber evidence="10">1.17.4.1</ecNumber>
    </recommendedName>
</protein>